<reference evidence="2" key="1">
    <citation type="submission" date="2020-02" db="EMBL/GenBank/DDBJ databases">
        <authorList>
            <person name="Meier V. D."/>
        </authorList>
    </citation>
    <scope>NUCLEOTIDE SEQUENCE</scope>
    <source>
        <strain evidence="2">AVDCRST_MAG04</strain>
    </source>
</reference>
<dbReference type="EMBL" id="CADCTL010000125">
    <property type="protein sequence ID" value="CAA9245517.1"/>
    <property type="molecule type" value="Genomic_DNA"/>
</dbReference>
<dbReference type="AlphaFoldDB" id="A0A6J4IBA4"/>
<sequence>MASLQKRSGATMRLLPLALLGALLPGFAAAQTTAAMSPIQRCEQMSQSCVRACTGADAQSCMSGCATSRAHCIQNPSTATQPRR</sequence>
<feature type="signal peptide" evidence="1">
    <location>
        <begin position="1"/>
        <end position="30"/>
    </location>
</feature>
<protein>
    <submittedName>
        <fullName evidence="2">Uncharacterized protein</fullName>
    </submittedName>
</protein>
<name>A0A6J4IBA4_9PROT</name>
<feature type="chain" id="PRO_5026912899" evidence="1">
    <location>
        <begin position="31"/>
        <end position="84"/>
    </location>
</feature>
<proteinExistence type="predicted"/>
<gene>
    <name evidence="2" type="ORF">AVDCRST_MAG04-1829</name>
</gene>
<keyword evidence="1" id="KW-0732">Signal</keyword>
<organism evidence="2">
    <name type="scientific">uncultured Acetobacteraceae bacterium</name>
    <dbReference type="NCBI Taxonomy" id="169975"/>
    <lineage>
        <taxon>Bacteria</taxon>
        <taxon>Pseudomonadati</taxon>
        <taxon>Pseudomonadota</taxon>
        <taxon>Alphaproteobacteria</taxon>
        <taxon>Acetobacterales</taxon>
        <taxon>Acetobacteraceae</taxon>
        <taxon>environmental samples</taxon>
    </lineage>
</organism>
<evidence type="ECO:0000256" key="1">
    <source>
        <dbReference type="SAM" id="SignalP"/>
    </source>
</evidence>
<accession>A0A6J4IBA4</accession>
<evidence type="ECO:0000313" key="2">
    <source>
        <dbReference type="EMBL" id="CAA9245517.1"/>
    </source>
</evidence>